<feature type="compositionally biased region" description="Low complexity" evidence="1">
    <location>
        <begin position="51"/>
        <end position="60"/>
    </location>
</feature>
<feature type="region of interest" description="Disordered" evidence="1">
    <location>
        <begin position="1"/>
        <end position="24"/>
    </location>
</feature>
<proteinExistence type="predicted"/>
<feature type="region of interest" description="Disordered" evidence="1">
    <location>
        <begin position="40"/>
        <end position="60"/>
    </location>
</feature>
<dbReference type="EMBL" id="BMVG01000031">
    <property type="protein sequence ID" value="GHE11937.1"/>
    <property type="molecule type" value="Genomic_DNA"/>
</dbReference>
<comment type="caution">
    <text evidence="2">The sequence shown here is derived from an EMBL/GenBank/DDBJ whole genome shotgun (WGS) entry which is preliminary data.</text>
</comment>
<gene>
    <name evidence="2" type="ORF">GCM10010339_73440</name>
</gene>
<sequence>MCGPIACVHAGQRPETGSTGSRPRRMELLQCGQWLRADAGAGTERAKTSGRAAAPVRAPTAAVRATLRADNRDSYAHSPASLCRAGRLRPYDPPRRLPSARLHEAPLLRPVSTEPGRCPDGT</sequence>
<reference evidence="2" key="2">
    <citation type="submission" date="2020-09" db="EMBL/GenBank/DDBJ databases">
        <authorList>
            <person name="Sun Q."/>
            <person name="Ohkuma M."/>
        </authorList>
    </citation>
    <scope>NUCLEOTIDE SEQUENCE</scope>
    <source>
        <strain evidence="2">JCM 4714</strain>
    </source>
</reference>
<evidence type="ECO:0000313" key="3">
    <source>
        <dbReference type="Proteomes" id="UP000655443"/>
    </source>
</evidence>
<evidence type="ECO:0000256" key="1">
    <source>
        <dbReference type="SAM" id="MobiDB-lite"/>
    </source>
</evidence>
<dbReference type="AlphaFoldDB" id="A0A918YR40"/>
<reference evidence="2" key="1">
    <citation type="journal article" date="2014" name="Int. J. Syst. Evol. Microbiol.">
        <title>Complete genome sequence of Corynebacterium casei LMG S-19264T (=DSM 44701T), isolated from a smear-ripened cheese.</title>
        <authorList>
            <consortium name="US DOE Joint Genome Institute (JGI-PGF)"/>
            <person name="Walter F."/>
            <person name="Albersmeier A."/>
            <person name="Kalinowski J."/>
            <person name="Ruckert C."/>
        </authorList>
    </citation>
    <scope>NUCLEOTIDE SEQUENCE</scope>
    <source>
        <strain evidence="2">JCM 4714</strain>
    </source>
</reference>
<feature type="compositionally biased region" description="Basic and acidic residues" evidence="1">
    <location>
        <begin position="89"/>
        <end position="106"/>
    </location>
</feature>
<evidence type="ECO:0000313" key="2">
    <source>
        <dbReference type="EMBL" id="GHE11937.1"/>
    </source>
</evidence>
<feature type="region of interest" description="Disordered" evidence="1">
    <location>
        <begin position="84"/>
        <end position="122"/>
    </location>
</feature>
<dbReference type="Proteomes" id="UP000655443">
    <property type="component" value="Unassembled WGS sequence"/>
</dbReference>
<keyword evidence="3" id="KW-1185">Reference proteome</keyword>
<name>A0A918YR40_9ACTN</name>
<accession>A0A918YR40</accession>
<organism evidence="2 3">
    <name type="scientific">Streptomyces alanosinicus</name>
    <dbReference type="NCBI Taxonomy" id="68171"/>
    <lineage>
        <taxon>Bacteria</taxon>
        <taxon>Bacillati</taxon>
        <taxon>Actinomycetota</taxon>
        <taxon>Actinomycetes</taxon>
        <taxon>Kitasatosporales</taxon>
        <taxon>Streptomycetaceae</taxon>
        <taxon>Streptomyces</taxon>
    </lineage>
</organism>
<protein>
    <submittedName>
        <fullName evidence="2">Uncharacterized protein</fullName>
    </submittedName>
</protein>